<dbReference type="SUPFAM" id="SSF82866">
    <property type="entry name" value="Multidrug efflux transporter AcrB transmembrane domain"/>
    <property type="match status" value="1"/>
</dbReference>
<protein>
    <submittedName>
        <fullName evidence="2">Acriflavin resistance protein</fullName>
    </submittedName>
</protein>
<keyword evidence="1" id="KW-0812">Transmembrane</keyword>
<gene>
    <name evidence="2" type="ORF">MGSAQ_001031</name>
</gene>
<name>A0A1B6NWZ0_9ZZZZ</name>
<dbReference type="Pfam" id="PF00873">
    <property type="entry name" value="ACR_tran"/>
    <property type="match status" value="1"/>
</dbReference>
<sequence length="67" mass="7592">MKYEINYDVSKFLDASIEQVLHTLFEAFILVSLVVFIFLGDWRSTLIPLLAVPVSLVGTFSACRPQE</sequence>
<keyword evidence="1" id="KW-1133">Transmembrane helix</keyword>
<keyword evidence="1" id="KW-0472">Membrane</keyword>
<dbReference type="GO" id="GO:0042910">
    <property type="term" value="F:xenobiotic transmembrane transporter activity"/>
    <property type="evidence" value="ECO:0007669"/>
    <property type="project" value="TreeGrafter"/>
</dbReference>
<dbReference type="PANTHER" id="PTHR32063:SF9">
    <property type="entry name" value="SIMILAR TO MULTIDRUG RESISTANCE PROTEIN MEXB"/>
    <property type="match status" value="1"/>
</dbReference>
<evidence type="ECO:0000256" key="1">
    <source>
        <dbReference type="SAM" id="Phobius"/>
    </source>
</evidence>
<dbReference type="AlphaFoldDB" id="A0A1B6NWZ0"/>
<dbReference type="PRINTS" id="PR00702">
    <property type="entry name" value="ACRIFLAVINRP"/>
</dbReference>
<reference evidence="2" key="1">
    <citation type="submission" date="2013-11" db="EMBL/GenBank/DDBJ databases">
        <title>Microbial diversity, functional groups and degradation webs in Northern and Southern Mediterranean and Red Sea marine crude oil polluted sites.</title>
        <authorList>
            <person name="Daffonchio D."/>
            <person name="Mapelli F."/>
            <person name="Ferrer M."/>
            <person name="Richter M."/>
            <person name="Cherif A."/>
            <person name="Malkawi H.I."/>
            <person name="Yakimov M.M."/>
            <person name="Abdel-Fattah Y.R."/>
            <person name="Blaghen M."/>
            <person name="Golyshin P.N."/>
            <person name="Kalogerakis N."/>
            <person name="Boon N."/>
            <person name="Magagnini M."/>
            <person name="Fava F."/>
        </authorList>
    </citation>
    <scope>NUCLEOTIDE SEQUENCE</scope>
</reference>
<comment type="caution">
    <text evidence="2">The sequence shown here is derived from an EMBL/GenBank/DDBJ whole genome shotgun (WGS) entry which is preliminary data.</text>
</comment>
<dbReference type="Gene3D" id="1.20.1640.10">
    <property type="entry name" value="Multidrug efflux transporter AcrB transmembrane domain"/>
    <property type="match status" value="1"/>
</dbReference>
<organism evidence="2">
    <name type="scientific">marine sediment metagenome</name>
    <dbReference type="NCBI Taxonomy" id="412755"/>
    <lineage>
        <taxon>unclassified sequences</taxon>
        <taxon>metagenomes</taxon>
        <taxon>ecological metagenomes</taxon>
    </lineage>
</organism>
<dbReference type="PANTHER" id="PTHR32063">
    <property type="match status" value="1"/>
</dbReference>
<feature type="transmembrane region" description="Helical" evidence="1">
    <location>
        <begin position="20"/>
        <end position="39"/>
    </location>
</feature>
<proteinExistence type="predicted"/>
<dbReference type="EMBL" id="AYSL01000518">
    <property type="protein sequence ID" value="KTF07472.1"/>
    <property type="molecule type" value="Genomic_DNA"/>
</dbReference>
<dbReference type="GO" id="GO:0005886">
    <property type="term" value="C:plasma membrane"/>
    <property type="evidence" value="ECO:0007669"/>
    <property type="project" value="TreeGrafter"/>
</dbReference>
<evidence type="ECO:0000313" key="2">
    <source>
        <dbReference type="EMBL" id="KTF07472.1"/>
    </source>
</evidence>
<dbReference type="Gene3D" id="3.30.70.1320">
    <property type="entry name" value="Multidrug efflux transporter AcrB pore domain like"/>
    <property type="match status" value="1"/>
</dbReference>
<dbReference type="InterPro" id="IPR001036">
    <property type="entry name" value="Acrflvin-R"/>
</dbReference>
<accession>A0A1B6NWZ0</accession>